<dbReference type="Proteomes" id="UP000029444">
    <property type="component" value="Unassembled WGS sequence"/>
</dbReference>
<gene>
    <name evidence="1" type="ORF">Y5S_03435</name>
</gene>
<dbReference type="PATRIC" id="fig|1177154.3.peg.3444"/>
<keyword evidence="2" id="KW-1185">Reference proteome</keyword>
<dbReference type="AlphaFoldDB" id="A0A095UL90"/>
<reference evidence="1 2" key="1">
    <citation type="submission" date="2012-09" db="EMBL/GenBank/DDBJ databases">
        <title>Genome Sequence of alkane-degrading Bacterium Alcanivorax sp. 19-m-6.</title>
        <authorList>
            <person name="Lai Q."/>
            <person name="Shao Z."/>
        </authorList>
    </citation>
    <scope>NUCLEOTIDE SEQUENCE [LARGE SCALE GENOMIC DNA]</scope>
    <source>
        <strain evidence="1 2">19-m-6</strain>
    </source>
</reference>
<name>A0A095UL90_9GAMM</name>
<proteinExistence type="predicted"/>
<dbReference type="EMBL" id="ARXV01000019">
    <property type="protein sequence ID" value="KGD63280.1"/>
    <property type="molecule type" value="Genomic_DNA"/>
</dbReference>
<sequence length="486" mass="51734">MSSAHGAGIAVALDNFAYLMAPTSYLEQVGTAPTNACSGYGDIASNRNCWRRGDLRWYGASITAASEIGTHWTESACASGDFMSCPRGGTISQFSPFDNPYLMRAWSPAGMDYQGDPVNSNPAAPDKTIYEFLAPTSQPDYMLSFWGEIEAGATRNSATQTLSQGSGTANGGGLLQSQTLIRGNAAGSVFRLFKFTETGSTPRYGETFGIMYTSHLQGDFRFSVAQTASSPNAIGAPPQFQNIGGLYFRNVEAFIPLGQLYYQALVLNAVGTDGGFSVELTQVPDDPNVYPTYYGQSSGDDRGFLTALQHLAYRNTPCSGWGANSLNCTNYRASHGHVRYGDWHPDLRIYSSTTPSGDPGDSGIAAGARNLINGYIDSDSNPANGDDGDGIFFRACDGCGPFNAYAQRTTRIDKRGETSSMHITQNYNCNSDGSGGCSINGNGPTQNGPGNTGRVFPTASVNLGDARMEGLLINRFEMISCQAGVC</sequence>
<evidence type="ECO:0000313" key="1">
    <source>
        <dbReference type="EMBL" id="KGD63280.1"/>
    </source>
</evidence>
<accession>A0A095UL90</accession>
<evidence type="ECO:0000313" key="2">
    <source>
        <dbReference type="Proteomes" id="UP000029444"/>
    </source>
</evidence>
<dbReference type="STRING" id="1177154.Y5S_03435"/>
<protein>
    <submittedName>
        <fullName evidence="1">Uncharacterized protein</fullName>
    </submittedName>
</protein>
<comment type="caution">
    <text evidence="1">The sequence shown here is derived from an EMBL/GenBank/DDBJ whole genome shotgun (WGS) entry which is preliminary data.</text>
</comment>
<organism evidence="1 2">
    <name type="scientific">Alcanivorax nanhaiticus</name>
    <dbReference type="NCBI Taxonomy" id="1177154"/>
    <lineage>
        <taxon>Bacteria</taxon>
        <taxon>Pseudomonadati</taxon>
        <taxon>Pseudomonadota</taxon>
        <taxon>Gammaproteobacteria</taxon>
        <taxon>Oceanospirillales</taxon>
        <taxon>Alcanivoracaceae</taxon>
        <taxon>Alcanivorax</taxon>
    </lineage>
</organism>